<organism evidence="11 12">
    <name type="scientific">Candidatus Liberibacter americanus str. Sao Paulo</name>
    <dbReference type="NCBI Taxonomy" id="1261131"/>
    <lineage>
        <taxon>Bacteria</taxon>
        <taxon>Pseudomonadati</taxon>
        <taxon>Pseudomonadota</taxon>
        <taxon>Alphaproteobacteria</taxon>
        <taxon>Hyphomicrobiales</taxon>
        <taxon>Rhizobiaceae</taxon>
        <taxon>Liberibacter</taxon>
    </lineage>
</organism>
<evidence type="ECO:0000313" key="12">
    <source>
        <dbReference type="Proteomes" id="UP000017862"/>
    </source>
</evidence>
<dbReference type="EMBL" id="CP006604">
    <property type="protein sequence ID" value="AHA27646.1"/>
    <property type="molecule type" value="Genomic_DNA"/>
</dbReference>
<evidence type="ECO:0000256" key="2">
    <source>
        <dbReference type="ARBA" id="ARBA00004162"/>
    </source>
</evidence>
<gene>
    <name evidence="11" type="ORF">lam_275</name>
</gene>
<keyword evidence="7 10" id="KW-0283">Flagellar rotation</keyword>
<dbReference type="GO" id="GO:0071973">
    <property type="term" value="P:bacterial-type flagellum-dependent cell motility"/>
    <property type="evidence" value="ECO:0007669"/>
    <property type="project" value="InterPro"/>
</dbReference>
<evidence type="ECO:0000256" key="6">
    <source>
        <dbReference type="ARBA" id="ARBA00022692"/>
    </source>
</evidence>
<keyword evidence="5 10" id="KW-0145">Chemotaxis</keyword>
<proteinExistence type="inferred from homology"/>
<evidence type="ECO:0000256" key="5">
    <source>
        <dbReference type="ARBA" id="ARBA00022500"/>
    </source>
</evidence>
<evidence type="ECO:0000256" key="8">
    <source>
        <dbReference type="ARBA" id="ARBA00022989"/>
    </source>
</evidence>
<evidence type="ECO:0000256" key="1">
    <source>
        <dbReference type="ARBA" id="ARBA00002254"/>
    </source>
</evidence>
<name>U6B701_9HYPH</name>
<comment type="subcellular location">
    <subcellularLocation>
        <location evidence="10">Cell inner membrane</location>
    </subcellularLocation>
    <subcellularLocation>
        <location evidence="2">Cell membrane</location>
        <topology evidence="2">Single-pass membrane protein</topology>
    </subcellularLocation>
</comment>
<dbReference type="eggNOG" id="COG1580">
    <property type="taxonomic scope" value="Bacteria"/>
</dbReference>
<keyword evidence="9 10" id="KW-0472">Membrane</keyword>
<evidence type="ECO:0000256" key="9">
    <source>
        <dbReference type="ARBA" id="ARBA00023136"/>
    </source>
</evidence>
<evidence type="ECO:0000313" key="11">
    <source>
        <dbReference type="EMBL" id="AHA27646.1"/>
    </source>
</evidence>
<dbReference type="GO" id="GO:0006935">
    <property type="term" value="P:chemotaxis"/>
    <property type="evidence" value="ECO:0007669"/>
    <property type="project" value="UniProtKB-KW"/>
</dbReference>
<evidence type="ECO:0000256" key="4">
    <source>
        <dbReference type="ARBA" id="ARBA00022475"/>
    </source>
</evidence>
<protein>
    <recommendedName>
        <fullName evidence="10">Flagellar protein FliL</fullName>
    </recommendedName>
</protein>
<dbReference type="Proteomes" id="UP000017862">
    <property type="component" value="Chromosome"/>
</dbReference>
<comment type="function">
    <text evidence="1 10">Controls the rotational direction of flagella during chemotaxis.</text>
</comment>
<comment type="similarity">
    <text evidence="3 10">Belongs to the FliL family.</text>
</comment>
<accession>U6B701</accession>
<dbReference type="KEGG" id="lar:lam_275"/>
<keyword evidence="4" id="KW-1003">Cell membrane</keyword>
<dbReference type="GO" id="GO:0005886">
    <property type="term" value="C:plasma membrane"/>
    <property type="evidence" value="ECO:0007669"/>
    <property type="project" value="UniProtKB-SubCell"/>
</dbReference>
<evidence type="ECO:0000256" key="3">
    <source>
        <dbReference type="ARBA" id="ARBA00008281"/>
    </source>
</evidence>
<dbReference type="Pfam" id="PF03748">
    <property type="entry name" value="FliL"/>
    <property type="match status" value="1"/>
</dbReference>
<dbReference type="InterPro" id="IPR005503">
    <property type="entry name" value="FliL"/>
</dbReference>
<feature type="transmembrane region" description="Helical" evidence="10">
    <location>
        <begin position="23"/>
        <end position="44"/>
    </location>
</feature>
<dbReference type="HOGENOM" id="CLU_125894_0_0_5"/>
<dbReference type="STRING" id="1261131.lam_275"/>
<evidence type="ECO:0000256" key="7">
    <source>
        <dbReference type="ARBA" id="ARBA00022779"/>
    </source>
</evidence>
<dbReference type="PATRIC" id="fig|1261131.3.peg.262"/>
<keyword evidence="6 10" id="KW-0812">Transmembrane</keyword>
<dbReference type="GO" id="GO:0009425">
    <property type="term" value="C:bacterial-type flagellum basal body"/>
    <property type="evidence" value="ECO:0007669"/>
    <property type="project" value="InterPro"/>
</dbReference>
<keyword evidence="10" id="KW-0997">Cell inner membrane</keyword>
<keyword evidence="12" id="KW-1185">Reference proteome</keyword>
<reference evidence="11 12" key="1">
    <citation type="journal article" date="2014" name="Mol. Plant Microbe Interact.">
        <title>The complete genome sequence of Candidatus Liberibacter americanus, associated with citrus Huanglongbing.</title>
        <authorList>
            <person name="Wulff N.A."/>
            <person name="Zhang S."/>
            <person name="Setubal J.C."/>
            <person name="Almeida N.F."/>
            <person name="Martins E.C."/>
            <person name="Harakava R."/>
            <person name="Kumar D."/>
            <person name="Rangel L.T."/>
            <person name="Foissac X."/>
            <person name="Bove J."/>
            <person name="Gabriel D.W."/>
        </authorList>
    </citation>
    <scope>NUCLEOTIDE SEQUENCE [LARGE SCALE GENOMIC DNA]</scope>
    <source>
        <strain evidence="11 12">Sao Paulo</strain>
    </source>
</reference>
<sequence>MSDCYIITDMNESGYYNSFMKNFIVLTATGILYGWLGGNVILLFSSNTDKDGIITSFIRRIYRNEISVNDINKCDNSSYGPNYRIFPIQPIITNLVDAPKHWIRLEIALICNDILDKSLLEFIQQDIIAYIRTVSIKQISGPQGFRYLKNDIEDRIRLRSKNLVSTVILRTFIIT</sequence>
<keyword evidence="8 10" id="KW-1133">Transmembrane helix</keyword>
<evidence type="ECO:0000256" key="10">
    <source>
        <dbReference type="RuleBase" id="RU364125"/>
    </source>
</evidence>
<dbReference type="AlphaFoldDB" id="U6B701"/>